<dbReference type="InterPro" id="IPR037066">
    <property type="entry name" value="Plug_dom_sf"/>
</dbReference>
<dbReference type="Proteomes" id="UP000435985">
    <property type="component" value="Unassembled WGS sequence"/>
</dbReference>
<dbReference type="SUPFAM" id="SSF56935">
    <property type="entry name" value="Porins"/>
    <property type="match status" value="1"/>
</dbReference>
<reference evidence="1 2" key="1">
    <citation type="journal article" date="2019" name="Nat. Med.">
        <title>A library of human gut bacterial isolates paired with longitudinal multiomics data enables mechanistic microbiome research.</title>
        <authorList>
            <person name="Poyet M."/>
            <person name="Groussin M."/>
            <person name="Gibbons S.M."/>
            <person name="Avila-Pacheco J."/>
            <person name="Jiang X."/>
            <person name="Kearney S.M."/>
            <person name="Perrotta A.R."/>
            <person name="Berdy B."/>
            <person name="Zhao S."/>
            <person name="Lieberman T.D."/>
            <person name="Swanson P.K."/>
            <person name="Smith M."/>
            <person name="Roesemann S."/>
            <person name="Alexander J.E."/>
            <person name="Rich S.A."/>
            <person name="Livny J."/>
            <person name="Vlamakis H."/>
            <person name="Clish C."/>
            <person name="Bullock K."/>
            <person name="Deik A."/>
            <person name="Scott J."/>
            <person name="Pierce K.A."/>
            <person name="Xavier R.J."/>
            <person name="Alm E.J."/>
        </authorList>
    </citation>
    <scope>NUCLEOTIDE SEQUENCE [LARGE SCALE GENOMIC DNA]</scope>
    <source>
        <strain evidence="1 2">BIOML-A14</strain>
    </source>
</reference>
<proteinExistence type="predicted"/>
<feature type="non-terminal residue" evidence="1">
    <location>
        <position position="147"/>
    </location>
</feature>
<dbReference type="Gene3D" id="2.170.130.10">
    <property type="entry name" value="TonB-dependent receptor, plug domain"/>
    <property type="match status" value="1"/>
</dbReference>
<evidence type="ECO:0000313" key="2">
    <source>
        <dbReference type="Proteomes" id="UP000435985"/>
    </source>
</evidence>
<protein>
    <submittedName>
        <fullName evidence="1">TonB-dependent receptor</fullName>
    </submittedName>
</protein>
<evidence type="ECO:0000313" key="1">
    <source>
        <dbReference type="EMBL" id="KAA4650840.1"/>
    </source>
</evidence>
<dbReference type="Gene3D" id="2.60.40.1120">
    <property type="entry name" value="Carboxypeptidase-like, regulatory domain"/>
    <property type="match status" value="1"/>
</dbReference>
<gene>
    <name evidence="1" type="ORF">F3B98_30965</name>
</gene>
<organism evidence="1 2">
    <name type="scientific">Bacteroides ovatus</name>
    <dbReference type="NCBI Taxonomy" id="28116"/>
    <lineage>
        <taxon>Bacteria</taxon>
        <taxon>Pseudomonadati</taxon>
        <taxon>Bacteroidota</taxon>
        <taxon>Bacteroidia</taxon>
        <taxon>Bacteroidales</taxon>
        <taxon>Bacteroidaceae</taxon>
        <taxon>Bacteroides</taxon>
    </lineage>
</organism>
<name>A0A642C6U6_BACOV</name>
<dbReference type="Pfam" id="PF13715">
    <property type="entry name" value="CarbopepD_reg_2"/>
    <property type="match status" value="1"/>
</dbReference>
<accession>A0A642C6U6</accession>
<keyword evidence="1" id="KW-0675">Receptor</keyword>
<dbReference type="InterPro" id="IPR008969">
    <property type="entry name" value="CarboxyPept-like_regulatory"/>
</dbReference>
<dbReference type="SUPFAM" id="SSF49464">
    <property type="entry name" value="Carboxypeptidase regulatory domain-like"/>
    <property type="match status" value="1"/>
</dbReference>
<dbReference type="FunFam" id="2.60.40.1120:FF:000003">
    <property type="entry name" value="Outer membrane protein Omp121"/>
    <property type="match status" value="1"/>
</dbReference>
<dbReference type="EMBL" id="VWFO01000484">
    <property type="protein sequence ID" value="KAA4650840.1"/>
    <property type="molecule type" value="Genomic_DNA"/>
</dbReference>
<comment type="caution">
    <text evidence="1">The sequence shown here is derived from an EMBL/GenBank/DDBJ whole genome shotgun (WGS) entry which is preliminary data.</text>
</comment>
<sequence length="147" mass="15729">MKRLLLILVCISLFISAFGQSFVLKGIVSSADGELLPGVNVKIQGTTVGTITDIDGNFQLNVNKGAVLEFSYIGFKKQSIKVNSQQMLNVELAPDQTNLDEVVVVGYGKAKRITLTGAVSGIQAREIRNVPTSSVQNALTGKLPGFF</sequence>
<dbReference type="AlphaFoldDB" id="A0A642C6U6"/>